<evidence type="ECO:0000256" key="11">
    <source>
        <dbReference type="PIRSR" id="PIRSR000388-3"/>
    </source>
</evidence>
<gene>
    <name evidence="8 12" type="primary">panB</name>
    <name evidence="12" type="ORF">BN874_200025</name>
</gene>
<feature type="active site" description="Proton acceptor" evidence="8 9">
    <location>
        <position position="189"/>
    </location>
</feature>
<keyword evidence="6 8" id="KW-0479">Metal-binding</keyword>
<dbReference type="InterPro" id="IPR003700">
    <property type="entry name" value="Pantoate_hydroxy_MeTrfase"/>
</dbReference>
<dbReference type="Pfam" id="PF02548">
    <property type="entry name" value="Pantoate_transf"/>
    <property type="match status" value="1"/>
</dbReference>
<evidence type="ECO:0000256" key="5">
    <source>
        <dbReference type="ARBA" id="ARBA00022679"/>
    </source>
</evidence>
<evidence type="ECO:0000256" key="10">
    <source>
        <dbReference type="PIRSR" id="PIRSR000388-2"/>
    </source>
</evidence>
<evidence type="ECO:0000256" key="2">
    <source>
        <dbReference type="ARBA" id="ARBA00008676"/>
    </source>
</evidence>
<dbReference type="GO" id="GO:0003864">
    <property type="term" value="F:3-methyl-2-oxobutanoate hydroxymethyltransferase activity"/>
    <property type="evidence" value="ECO:0007669"/>
    <property type="project" value="UniProtKB-UniRule"/>
</dbReference>
<keyword evidence="8" id="KW-0963">Cytoplasm</keyword>
<feature type="binding site" evidence="8 11">
    <location>
        <position position="91"/>
    </location>
    <ligand>
        <name>Mg(2+)</name>
        <dbReference type="ChEBI" id="CHEBI:18420"/>
    </ligand>
</feature>
<comment type="similarity">
    <text evidence="2 8">Belongs to the PanB family.</text>
</comment>
<evidence type="ECO:0000256" key="9">
    <source>
        <dbReference type="PIRSR" id="PIRSR000388-1"/>
    </source>
</evidence>
<proteinExistence type="inferred from homology"/>
<evidence type="ECO:0000256" key="8">
    <source>
        <dbReference type="HAMAP-Rule" id="MF_00156"/>
    </source>
</evidence>
<comment type="pathway">
    <text evidence="1 8">Cofactor biosynthesis; (R)-pantothenate biosynthesis; (R)-pantoate from 3-methyl-2-oxobutanoate: step 1/2.</text>
</comment>
<dbReference type="NCBIfam" id="TIGR00222">
    <property type="entry name" value="panB"/>
    <property type="match status" value="1"/>
</dbReference>
<comment type="catalytic activity">
    <reaction evidence="8">
        <text>(6R)-5,10-methylene-5,6,7,8-tetrahydrofolate + 3-methyl-2-oxobutanoate + H2O = 2-dehydropantoate + (6S)-5,6,7,8-tetrahydrofolate</text>
        <dbReference type="Rhea" id="RHEA:11824"/>
        <dbReference type="ChEBI" id="CHEBI:11561"/>
        <dbReference type="ChEBI" id="CHEBI:11851"/>
        <dbReference type="ChEBI" id="CHEBI:15377"/>
        <dbReference type="ChEBI" id="CHEBI:15636"/>
        <dbReference type="ChEBI" id="CHEBI:57453"/>
        <dbReference type="EC" id="2.1.2.11"/>
    </reaction>
</comment>
<dbReference type="CDD" id="cd06557">
    <property type="entry name" value="KPHMT-like"/>
    <property type="match status" value="1"/>
</dbReference>
<feature type="binding site" evidence="8 10">
    <location>
        <position position="120"/>
    </location>
    <ligand>
        <name>3-methyl-2-oxobutanoate</name>
        <dbReference type="ChEBI" id="CHEBI:11851"/>
    </ligand>
</feature>
<keyword evidence="8 11" id="KW-0460">Magnesium</keyword>
<dbReference type="FunFam" id="3.20.20.60:FF:000003">
    <property type="entry name" value="3-methyl-2-oxobutanoate hydroxymethyltransferase"/>
    <property type="match status" value="1"/>
</dbReference>
<evidence type="ECO:0000256" key="6">
    <source>
        <dbReference type="ARBA" id="ARBA00022723"/>
    </source>
</evidence>
<feature type="binding site" evidence="8 10">
    <location>
        <position position="91"/>
    </location>
    <ligand>
        <name>3-methyl-2-oxobutanoate</name>
        <dbReference type="ChEBI" id="CHEBI:11851"/>
    </ligand>
</feature>
<dbReference type="OrthoDB" id="9781789at2"/>
<dbReference type="HAMAP" id="MF_00156">
    <property type="entry name" value="PanB"/>
    <property type="match status" value="1"/>
</dbReference>
<evidence type="ECO:0000256" key="4">
    <source>
        <dbReference type="ARBA" id="ARBA00022655"/>
    </source>
</evidence>
<dbReference type="UniPathway" id="UPA00028">
    <property type="reaction ID" value="UER00003"/>
</dbReference>
<keyword evidence="13" id="KW-1185">Reference proteome</keyword>
<comment type="subcellular location">
    <subcellularLocation>
        <location evidence="8">Cytoplasm</location>
    </subcellularLocation>
</comment>
<protein>
    <recommendedName>
        <fullName evidence="8">3-methyl-2-oxobutanoate hydroxymethyltransferase</fullName>
        <ecNumber evidence="8">2.1.2.11</ecNumber>
    </recommendedName>
    <alternativeName>
        <fullName evidence="8">Ketopantoate hydroxymethyltransferase</fullName>
        <shortName evidence="8">KPHMT</shortName>
    </alternativeName>
</protein>
<evidence type="ECO:0000256" key="3">
    <source>
        <dbReference type="ARBA" id="ARBA00011424"/>
    </source>
</evidence>
<dbReference type="NCBIfam" id="NF001452">
    <property type="entry name" value="PRK00311.1"/>
    <property type="match status" value="1"/>
</dbReference>
<comment type="subunit">
    <text evidence="3 8">Homodecamer; pentamer of dimers.</text>
</comment>
<feature type="binding site" evidence="8 11">
    <location>
        <position position="122"/>
    </location>
    <ligand>
        <name>Mg(2+)</name>
        <dbReference type="ChEBI" id="CHEBI:18420"/>
    </ligand>
</feature>
<dbReference type="GO" id="GO:0015940">
    <property type="term" value="P:pantothenate biosynthetic process"/>
    <property type="evidence" value="ECO:0007669"/>
    <property type="project" value="UniProtKB-UniRule"/>
</dbReference>
<dbReference type="EC" id="2.1.2.11" evidence="8"/>
<evidence type="ECO:0000256" key="1">
    <source>
        <dbReference type="ARBA" id="ARBA00005033"/>
    </source>
</evidence>
<dbReference type="PANTHER" id="PTHR20881">
    <property type="entry name" value="3-METHYL-2-OXOBUTANOATE HYDROXYMETHYLTRANSFERASE"/>
    <property type="match status" value="1"/>
</dbReference>
<name>A0A7U7J2D3_9GAMM</name>
<dbReference type="PIRSF" id="PIRSF000388">
    <property type="entry name" value="Pantoate_hydroxy_MeTrfase"/>
    <property type="match status" value="1"/>
</dbReference>
<evidence type="ECO:0000256" key="7">
    <source>
        <dbReference type="ARBA" id="ARBA00056497"/>
    </source>
</evidence>
<dbReference type="PANTHER" id="PTHR20881:SF0">
    <property type="entry name" value="3-METHYL-2-OXOBUTANOATE HYDROXYMETHYLTRANSFERASE"/>
    <property type="match status" value="1"/>
</dbReference>
<dbReference type="GO" id="GO:0005737">
    <property type="term" value="C:cytoplasm"/>
    <property type="evidence" value="ECO:0007669"/>
    <property type="project" value="UniProtKB-SubCell"/>
</dbReference>
<comment type="cofactor">
    <cofactor evidence="8 11">
        <name>Mg(2+)</name>
        <dbReference type="ChEBI" id="CHEBI:18420"/>
    </cofactor>
    <text evidence="8 11">Binds 1 Mg(2+) ion per subunit.</text>
</comment>
<feature type="binding site" evidence="8 11">
    <location>
        <position position="52"/>
    </location>
    <ligand>
        <name>Mg(2+)</name>
        <dbReference type="ChEBI" id="CHEBI:18420"/>
    </ligand>
</feature>
<accession>A0A7U7J2D3</accession>
<dbReference type="AlphaFoldDB" id="A0A7U7J2D3"/>
<dbReference type="Proteomes" id="UP000019184">
    <property type="component" value="Unassembled WGS sequence"/>
</dbReference>
<evidence type="ECO:0000313" key="12">
    <source>
        <dbReference type="EMBL" id="CDH44955.1"/>
    </source>
</evidence>
<evidence type="ECO:0000313" key="13">
    <source>
        <dbReference type="Proteomes" id="UP000019184"/>
    </source>
</evidence>
<dbReference type="RefSeq" id="WP_034432144.1">
    <property type="nucleotide sequence ID" value="NZ_CBTK010000113.1"/>
</dbReference>
<dbReference type="InterPro" id="IPR015813">
    <property type="entry name" value="Pyrv/PenolPyrv_kinase-like_dom"/>
</dbReference>
<feature type="binding site" evidence="8 10">
    <location>
        <begin position="52"/>
        <end position="53"/>
    </location>
    <ligand>
        <name>3-methyl-2-oxobutanoate</name>
        <dbReference type="ChEBI" id="CHEBI:11851"/>
    </ligand>
</feature>
<sequence length="272" mass="28848">MYQEQPIRKPITVTTLAKMKRAGEKFAVLTAYDASFAALLEAAGVEVILVGDSLGMVIQGQRTTVPVTLEDMIYHTRMVARGCGTALLMADMPFASYTTVDQAIYSAARLMQDGGAHIVKLEGGGWLAETVYQLSRHGIPVCAHLGLLPQSVHKLGGYKVQGREETAARQIMDEALALQEAGADVALVECIPAELAARLTAALTIPLIGIGAGAGCDAQVLVSYDMLGITPGHRPKFSKNFLSGHDSLQAAVEAYVRAVKSGEFPGPEHCIA</sequence>
<reference evidence="12 13" key="1">
    <citation type="journal article" date="2014" name="ISME J.">
        <title>Candidatus Competibacter-lineage genomes retrieved from metagenomes reveal functional metabolic diversity.</title>
        <authorList>
            <person name="McIlroy S.J."/>
            <person name="Albertsen M."/>
            <person name="Andresen E.K."/>
            <person name="Saunders A.M."/>
            <person name="Kristiansen R."/>
            <person name="Stokholm-Bjerregaard M."/>
            <person name="Nielsen K.L."/>
            <person name="Nielsen P.H."/>
        </authorList>
    </citation>
    <scope>NUCLEOTIDE SEQUENCE [LARGE SCALE GENOMIC DNA]</scope>
    <source>
        <strain evidence="12 13">Run_B_J11</strain>
    </source>
</reference>
<dbReference type="InterPro" id="IPR040442">
    <property type="entry name" value="Pyrv_kinase-like_dom_sf"/>
</dbReference>
<dbReference type="SUPFAM" id="SSF51621">
    <property type="entry name" value="Phosphoenolpyruvate/pyruvate domain"/>
    <property type="match status" value="1"/>
</dbReference>
<organism evidence="12 13">
    <name type="scientific">Candidatus Contendobacter odensis Run_B_J11</name>
    <dbReference type="NCBI Taxonomy" id="1400861"/>
    <lineage>
        <taxon>Bacteria</taxon>
        <taxon>Pseudomonadati</taxon>
        <taxon>Pseudomonadota</taxon>
        <taxon>Gammaproteobacteria</taxon>
        <taxon>Candidatus Competibacteraceae</taxon>
        <taxon>Candidatus Contendibacter</taxon>
    </lineage>
</organism>
<keyword evidence="4 8" id="KW-0566">Pantothenate biosynthesis</keyword>
<keyword evidence="5 8" id="KW-0808">Transferase</keyword>
<comment type="caution">
    <text evidence="12">The sequence shown here is derived from an EMBL/GenBank/DDBJ whole genome shotgun (WGS) entry which is preliminary data.</text>
</comment>
<dbReference type="GO" id="GO:0000287">
    <property type="term" value="F:magnesium ion binding"/>
    <property type="evidence" value="ECO:0007669"/>
    <property type="project" value="TreeGrafter"/>
</dbReference>
<dbReference type="Gene3D" id="3.20.20.60">
    <property type="entry name" value="Phosphoenolpyruvate-binding domains"/>
    <property type="match status" value="1"/>
</dbReference>
<comment type="function">
    <text evidence="7 8">Catalyzes the reversible reaction in which hydroxymethyl group from 5,10-methylenetetrahydrofolate is transferred onto alpha-ketoisovalerate to form ketopantoate.</text>
</comment>
<dbReference type="EMBL" id="CBTK010000113">
    <property type="protein sequence ID" value="CDH44955.1"/>
    <property type="molecule type" value="Genomic_DNA"/>
</dbReference>